<evidence type="ECO:0000313" key="1">
    <source>
        <dbReference type="EMBL" id="BAJ48333.1"/>
    </source>
</evidence>
<sequence>MPMMTDLAEEVRKALAKLRNPVSNAPEIFLECDVVIEKMGENILHIILYARDPYSPKLLIYAEAAKRIASKTPGVAKVYVEVRNHFMAEQINLMLNG</sequence>
<gene>
    <name evidence="2" type="ORF">CSUB_C1255</name>
    <name evidence="1" type="ORF">HGMM_F01G10C26</name>
</gene>
<dbReference type="KEGG" id="csu:CSUB_C1255"/>
<dbReference type="BioCyc" id="CCAL311458:G131R-1269-MONOMER"/>
<evidence type="ECO:0008006" key="4">
    <source>
        <dbReference type="Google" id="ProtNLM"/>
    </source>
</evidence>
<dbReference type="EMBL" id="AP011862">
    <property type="protein sequence ID" value="BAJ48333.1"/>
    <property type="molecule type" value="Genomic_DNA"/>
</dbReference>
<dbReference type="Proteomes" id="UP000008120">
    <property type="component" value="Chromosome"/>
</dbReference>
<dbReference type="STRING" id="311458.CSUB_C1255"/>
<dbReference type="AlphaFoldDB" id="E6N7R4"/>
<reference evidence="1 3" key="2">
    <citation type="journal article" date="2011" name="Nucleic Acids Res.">
        <title>Insights into the evolution of Archaea and eukaryotic protein modifier systems revealed by the genome of a novel archaeal group.</title>
        <authorList>
            <person name="Nunoura T."/>
            <person name="Takaki Y."/>
            <person name="Kakuta J."/>
            <person name="Nishi S."/>
            <person name="Sugahara J."/>
            <person name="Kazama H."/>
            <person name="Chee G."/>
            <person name="Hattori M."/>
            <person name="Kanai A."/>
            <person name="Atomi H."/>
            <person name="Takai K."/>
            <person name="Takami H."/>
        </authorList>
    </citation>
    <scope>NUCLEOTIDE SEQUENCE [LARGE SCALE GENOMIC DNA]</scope>
</reference>
<evidence type="ECO:0000313" key="3">
    <source>
        <dbReference type="Proteomes" id="UP000008120"/>
    </source>
</evidence>
<dbReference type="EMBL" id="BA000048">
    <property type="protein sequence ID" value="BAJ51106.1"/>
    <property type="molecule type" value="Genomic_DNA"/>
</dbReference>
<protein>
    <recommendedName>
        <fullName evidence="4">DUF59 domain-containing protein</fullName>
    </recommendedName>
</protein>
<organism evidence="1 3">
    <name type="scientific">Caldiarchaeum subterraneum</name>
    <dbReference type="NCBI Taxonomy" id="311458"/>
    <lineage>
        <taxon>Archaea</taxon>
        <taxon>Nitrososphaerota</taxon>
        <taxon>Candidatus Caldarchaeales</taxon>
        <taxon>Candidatus Caldarchaeaceae</taxon>
        <taxon>Candidatus Caldarchaeum</taxon>
    </lineage>
</organism>
<proteinExistence type="predicted"/>
<evidence type="ECO:0000313" key="2">
    <source>
        <dbReference type="EMBL" id="BAJ51106.1"/>
    </source>
</evidence>
<reference evidence="1 3" key="1">
    <citation type="journal article" date="2005" name="Environ. Microbiol.">
        <title>Genetic and functional properties of uncultivated thermophilic crenarchaeotes from a subsurface gold mine as revealed by analysis of genome fragments.</title>
        <authorList>
            <person name="Nunoura T."/>
            <person name="Hirayama H."/>
            <person name="Takami H."/>
            <person name="Oida H."/>
            <person name="Nishi S."/>
            <person name="Shimamura S."/>
            <person name="Suzuki Y."/>
            <person name="Inagaki F."/>
            <person name="Takai K."/>
            <person name="Nealson K.H."/>
            <person name="Horikoshi K."/>
        </authorList>
    </citation>
    <scope>NUCLEOTIDE SEQUENCE [LARGE SCALE GENOMIC DNA]</scope>
</reference>
<name>E6N7R4_CALS0</name>
<accession>E6N7R4</accession>